<dbReference type="Proteomes" id="UP000776983">
    <property type="component" value="Unassembled WGS sequence"/>
</dbReference>
<evidence type="ECO:0000256" key="2">
    <source>
        <dbReference type="RuleBase" id="RU003749"/>
    </source>
</evidence>
<keyword evidence="5" id="KW-1185">Reference proteome</keyword>
<proteinExistence type="inferred from homology"/>
<evidence type="ECO:0000313" key="5">
    <source>
        <dbReference type="Proteomes" id="UP000776983"/>
    </source>
</evidence>
<dbReference type="CDD" id="cd07043">
    <property type="entry name" value="STAS_anti-anti-sigma_factors"/>
    <property type="match status" value="1"/>
</dbReference>
<dbReference type="SUPFAM" id="SSF52091">
    <property type="entry name" value="SpoIIaa-like"/>
    <property type="match status" value="1"/>
</dbReference>
<protein>
    <recommendedName>
        <fullName evidence="2">Anti-sigma factor antagonist</fullName>
    </recommendedName>
</protein>
<comment type="caution">
    <text evidence="4">The sequence shown here is derived from an EMBL/GenBank/DDBJ whole genome shotgun (WGS) entry which is preliminary data.</text>
</comment>
<sequence>MSFSVVHESWGPSQHRLSLHGRLDTSTRPQLEPLVGELASQENVFLVFDCEQLDYVASAGLRVFFMAYKYAEQHGGRIVFSGLQPTVRVVFEVSGFLKFLEVVDSLAKAKALAAA</sequence>
<dbReference type="RefSeq" id="WP_226953804.1">
    <property type="nucleotide sequence ID" value="NZ_JACDXW010000003.1"/>
</dbReference>
<dbReference type="EMBL" id="JACDXW010000003">
    <property type="protein sequence ID" value="MCB5363457.1"/>
    <property type="molecule type" value="Genomic_DNA"/>
</dbReference>
<dbReference type="InterPro" id="IPR003658">
    <property type="entry name" value="Anti-sigma_ant"/>
</dbReference>
<accession>A0ABS8CBP9</accession>
<gene>
    <name evidence="4" type="ORF">H0484_06815</name>
</gene>
<dbReference type="InterPro" id="IPR036513">
    <property type="entry name" value="STAS_dom_sf"/>
</dbReference>
<evidence type="ECO:0000259" key="3">
    <source>
        <dbReference type="PROSITE" id="PS50801"/>
    </source>
</evidence>
<comment type="similarity">
    <text evidence="1 2">Belongs to the anti-sigma-factor antagonist family.</text>
</comment>
<dbReference type="PROSITE" id="PS50801">
    <property type="entry name" value="STAS"/>
    <property type="match status" value="1"/>
</dbReference>
<dbReference type="PANTHER" id="PTHR33495:SF14">
    <property type="entry name" value="ANTI-SIGMA FACTOR ANTAGONIST"/>
    <property type="match status" value="1"/>
</dbReference>
<evidence type="ECO:0000313" key="4">
    <source>
        <dbReference type="EMBL" id="MCB5363457.1"/>
    </source>
</evidence>
<name>A0ABS8CBP9_9BURK</name>
<dbReference type="InterPro" id="IPR002645">
    <property type="entry name" value="STAS_dom"/>
</dbReference>
<dbReference type="Gene3D" id="3.30.750.24">
    <property type="entry name" value="STAS domain"/>
    <property type="match status" value="1"/>
</dbReference>
<organism evidence="4 5">
    <name type="scientific">Mesopusillimonas faecipullorum</name>
    <dbReference type="NCBI Taxonomy" id="2755040"/>
    <lineage>
        <taxon>Bacteria</taxon>
        <taxon>Pseudomonadati</taxon>
        <taxon>Pseudomonadota</taxon>
        <taxon>Betaproteobacteria</taxon>
        <taxon>Burkholderiales</taxon>
        <taxon>Alcaligenaceae</taxon>
        <taxon>Mesopusillimonas</taxon>
    </lineage>
</organism>
<evidence type="ECO:0000256" key="1">
    <source>
        <dbReference type="ARBA" id="ARBA00009013"/>
    </source>
</evidence>
<reference evidence="4 5" key="1">
    <citation type="submission" date="2020-07" db="EMBL/GenBank/DDBJ databases">
        <title>Pusillimonas sp. nov., isolated from poultry manure in Taiwan.</title>
        <authorList>
            <person name="Lin S.-Y."/>
            <person name="Tang Y.-S."/>
            <person name="Young C.-C."/>
        </authorList>
    </citation>
    <scope>NUCLEOTIDE SEQUENCE [LARGE SCALE GENOMIC DNA]</scope>
    <source>
        <strain evidence="4 5">CC-YST705</strain>
    </source>
</reference>
<dbReference type="PANTHER" id="PTHR33495">
    <property type="entry name" value="ANTI-SIGMA FACTOR ANTAGONIST TM_1081-RELATED-RELATED"/>
    <property type="match status" value="1"/>
</dbReference>
<dbReference type="Pfam" id="PF01740">
    <property type="entry name" value="STAS"/>
    <property type="match status" value="1"/>
</dbReference>
<dbReference type="NCBIfam" id="TIGR00377">
    <property type="entry name" value="ant_ant_sig"/>
    <property type="match status" value="1"/>
</dbReference>
<feature type="domain" description="STAS" evidence="3">
    <location>
        <begin position="17"/>
        <end position="113"/>
    </location>
</feature>